<organism evidence="1 2">
    <name type="scientific">Neophaeococcomyces mojaviensis</name>
    <dbReference type="NCBI Taxonomy" id="3383035"/>
    <lineage>
        <taxon>Eukaryota</taxon>
        <taxon>Fungi</taxon>
        <taxon>Dikarya</taxon>
        <taxon>Ascomycota</taxon>
        <taxon>Pezizomycotina</taxon>
        <taxon>Eurotiomycetes</taxon>
        <taxon>Chaetothyriomycetidae</taxon>
        <taxon>Chaetothyriales</taxon>
        <taxon>Chaetothyriales incertae sedis</taxon>
        <taxon>Neophaeococcomyces</taxon>
    </lineage>
</organism>
<reference evidence="1" key="1">
    <citation type="submission" date="2022-10" db="EMBL/GenBank/DDBJ databases">
        <title>Culturing micro-colonial fungi from biological soil crusts in the Mojave desert and describing Neophaeococcomyces mojavensis, and introducing the new genera and species Taxawa tesnikishii.</title>
        <authorList>
            <person name="Kurbessoian T."/>
            <person name="Stajich J.E."/>
        </authorList>
    </citation>
    <scope>NUCLEOTIDE SEQUENCE</scope>
    <source>
        <strain evidence="1">JES_112</strain>
    </source>
</reference>
<comment type="caution">
    <text evidence="1">The sequence shown here is derived from an EMBL/GenBank/DDBJ whole genome shotgun (WGS) entry which is preliminary data.</text>
</comment>
<keyword evidence="2" id="KW-1185">Reference proteome</keyword>
<name>A0ACC3A396_9EURO</name>
<protein>
    <submittedName>
        <fullName evidence="1">Uncharacterized protein</fullName>
    </submittedName>
</protein>
<dbReference type="EMBL" id="JAPDRQ010000120">
    <property type="protein sequence ID" value="KAJ9654478.1"/>
    <property type="molecule type" value="Genomic_DNA"/>
</dbReference>
<evidence type="ECO:0000313" key="1">
    <source>
        <dbReference type="EMBL" id="KAJ9654478.1"/>
    </source>
</evidence>
<dbReference type="Proteomes" id="UP001172386">
    <property type="component" value="Unassembled WGS sequence"/>
</dbReference>
<sequence>MGQAMLNESAPINKDVVIIGAGPAGATLALILAKHYDIKPLVISRHKGTANTPRAHIFNQRAMEVMRDVGLEQQLSYVASAATEMQHTSWSHTLNGREYGRLWSWGNDPARRGTYEASSPCQMTDLPQSYLEPVLVKESQQLGVEYQFNTEFVSFKQTDDQVRTCIRNRESGTCSVVISKFLVGADGARSAVLDELGIPVDGCRLNDAFNVHIKADLSRYFEHRPGSLNWVLNPDAPEWSAVGNFRMVRPWNEFVVSMHPSAKEGKPFEPSSDDIRRRLYQMIGEKEVGIEILSAYKWTINDQIARSWQKGRVICIGDATHRHPPINGLGSNTYISDAFNVAWKLGYVLKGWASPRLLETLTDERKPVGDRIVRRANAGMEVHRKLWGILGLTQEARETAVQTLESDTCEGTLLRKDLRQTLELVDDEVQAIGIQMNQVYLNSRATMAELDDHPPDFSHSNELKDVFLSTFPGYHLPHLWLARDGHSPKVSTLDLAGHGYFLLLTREAGGKWLKAVETVLETRQIPIKACSIGFGCDYMDAYRGWSKICDVEDDGAVLVRPDHFVAWRCHSLQSGHVGKLQEVLGHCLGYD</sequence>
<gene>
    <name evidence="1" type="ORF">H2198_006487</name>
</gene>
<proteinExistence type="predicted"/>
<accession>A0ACC3A396</accession>
<evidence type="ECO:0000313" key="2">
    <source>
        <dbReference type="Proteomes" id="UP001172386"/>
    </source>
</evidence>